<dbReference type="EnsemblPlants" id="AVESA.00010b.r2.1CG0110510.1">
    <property type="protein sequence ID" value="AVESA.00010b.r2.1CG0110510.1.CDS.1"/>
    <property type="gene ID" value="AVESA.00010b.r2.1CG0110510"/>
</dbReference>
<organism evidence="1 2">
    <name type="scientific">Avena sativa</name>
    <name type="common">Oat</name>
    <dbReference type="NCBI Taxonomy" id="4498"/>
    <lineage>
        <taxon>Eukaryota</taxon>
        <taxon>Viridiplantae</taxon>
        <taxon>Streptophyta</taxon>
        <taxon>Embryophyta</taxon>
        <taxon>Tracheophyta</taxon>
        <taxon>Spermatophyta</taxon>
        <taxon>Magnoliopsida</taxon>
        <taxon>Liliopsida</taxon>
        <taxon>Poales</taxon>
        <taxon>Poaceae</taxon>
        <taxon>BOP clade</taxon>
        <taxon>Pooideae</taxon>
        <taxon>Poodae</taxon>
        <taxon>Poeae</taxon>
        <taxon>Poeae Chloroplast Group 1 (Aveneae type)</taxon>
        <taxon>Aveninae</taxon>
        <taxon>Avena</taxon>
    </lineage>
</organism>
<evidence type="ECO:0000313" key="2">
    <source>
        <dbReference type="Proteomes" id="UP001732700"/>
    </source>
</evidence>
<accession>A0ACD5TQS9</accession>
<evidence type="ECO:0000313" key="1">
    <source>
        <dbReference type="EnsemblPlants" id="AVESA.00010b.r2.1CG0110510.1.CDS.1"/>
    </source>
</evidence>
<reference evidence="1" key="1">
    <citation type="submission" date="2021-05" db="EMBL/GenBank/DDBJ databases">
        <authorList>
            <person name="Scholz U."/>
            <person name="Mascher M."/>
            <person name="Fiebig A."/>
        </authorList>
    </citation>
    <scope>NUCLEOTIDE SEQUENCE [LARGE SCALE GENOMIC DNA]</scope>
</reference>
<proteinExistence type="predicted"/>
<protein>
    <submittedName>
        <fullName evidence="1">Uncharacterized protein</fullName>
    </submittedName>
</protein>
<sequence length="149" mass="16171">MAAGATMHKPRAKSLWLLVRRVLCRGSKLHRPAAAAGAGDTGDDGGEKTSLLLGRSRGSLEELLGSDVAGAAKKDVHQLQHLLLPDHRQQQPTDAQARPEAAALAVTSAGRAGGAAMQMQQYRRFVFGGFRRRLMMRRPWRPMLVAIPE</sequence>
<keyword evidence="2" id="KW-1185">Reference proteome</keyword>
<name>A0ACD5TQS9_AVESA</name>
<reference evidence="1" key="2">
    <citation type="submission" date="2025-09" db="UniProtKB">
        <authorList>
            <consortium name="EnsemblPlants"/>
        </authorList>
    </citation>
    <scope>IDENTIFICATION</scope>
</reference>
<dbReference type="Proteomes" id="UP001732700">
    <property type="component" value="Chromosome 1C"/>
</dbReference>